<reference evidence="1 2" key="1">
    <citation type="submission" date="2020-12" db="EMBL/GenBank/DDBJ databases">
        <title>Chryseobacterium endoalhailicus sp. nov., isolated from seed of leguminous plant.</title>
        <authorList>
            <person name="Zhang X."/>
        </authorList>
    </citation>
    <scope>NUCLEOTIDE SEQUENCE [LARGE SCALE GENOMIC DNA]</scope>
    <source>
        <strain evidence="1 2">L7</strain>
    </source>
</reference>
<name>A0ABS1QE54_9FLAO</name>
<accession>A0ABS1QE54</accession>
<organism evidence="1 2">
    <name type="scientific">Chryseobacterium endalhagicum</name>
    <dbReference type="NCBI Taxonomy" id="2797638"/>
    <lineage>
        <taxon>Bacteria</taxon>
        <taxon>Pseudomonadati</taxon>
        <taxon>Bacteroidota</taxon>
        <taxon>Flavobacteriia</taxon>
        <taxon>Flavobacteriales</taxon>
        <taxon>Weeksellaceae</taxon>
        <taxon>Chryseobacterium group</taxon>
        <taxon>Chryseobacterium</taxon>
    </lineage>
</organism>
<proteinExistence type="predicted"/>
<evidence type="ECO:0000313" key="2">
    <source>
        <dbReference type="Proteomes" id="UP000661696"/>
    </source>
</evidence>
<keyword evidence="2" id="KW-1185">Reference proteome</keyword>
<comment type="caution">
    <text evidence="1">The sequence shown here is derived from an EMBL/GenBank/DDBJ whole genome shotgun (WGS) entry which is preliminary data.</text>
</comment>
<dbReference type="EMBL" id="JAELVM010000001">
    <property type="protein sequence ID" value="MBL1220890.1"/>
    <property type="molecule type" value="Genomic_DNA"/>
</dbReference>
<sequence>MGAWNTGILDNDAAMDLYGFFENLYNQQHLDIETVKKETVSEFGLLDKNGNPVFGSDYWLAYAQICWECKALDQETIAIVQKILDEKDRIKSSWAELADERIQEIEALLTKIQHPAKRKKTIRKTYRVDVPFKIGDCILVKTETGLYSVVVLLDIDKTNTDPNIWGYFIGTTRIYQEARPTMKEVMESHFLVVNYAKNPEGKPAGWVNKPTVWINGNFVGTVKNEKQKQEKEAELAEYEIIGNLQLMSKPELPKSYGVFYLDESYQLESQTHWERENPDSKDLSYPVKKYIG</sequence>
<protein>
    <recommendedName>
        <fullName evidence="3">DUF4259 domain-containing protein</fullName>
    </recommendedName>
</protein>
<gene>
    <name evidence="1" type="ORF">JET18_08580</name>
</gene>
<dbReference type="Proteomes" id="UP000661696">
    <property type="component" value="Unassembled WGS sequence"/>
</dbReference>
<evidence type="ECO:0008006" key="3">
    <source>
        <dbReference type="Google" id="ProtNLM"/>
    </source>
</evidence>
<evidence type="ECO:0000313" key="1">
    <source>
        <dbReference type="EMBL" id="MBL1220890.1"/>
    </source>
</evidence>
<dbReference type="RefSeq" id="WP_202090193.1">
    <property type="nucleotide sequence ID" value="NZ_JAELVM010000001.1"/>
</dbReference>